<protein>
    <submittedName>
        <fullName evidence="3">LLM class flavin-dependent oxidoreductase</fullName>
    </submittedName>
</protein>
<dbReference type="Pfam" id="PF00296">
    <property type="entry name" value="Bac_luciferase"/>
    <property type="match status" value="1"/>
</dbReference>
<dbReference type="InterPro" id="IPR011251">
    <property type="entry name" value="Luciferase-like_dom"/>
</dbReference>
<dbReference type="PANTHER" id="PTHR43244:SF1">
    <property type="entry name" value="5,10-METHYLENETETRAHYDROMETHANOPTERIN REDUCTASE"/>
    <property type="match status" value="1"/>
</dbReference>
<dbReference type="RefSeq" id="WP_167039206.1">
    <property type="nucleotide sequence ID" value="NZ_BAAANA010000001.1"/>
</dbReference>
<dbReference type="CDD" id="cd01097">
    <property type="entry name" value="Tetrahydromethanopterin_reductase"/>
    <property type="match status" value="1"/>
</dbReference>
<dbReference type="EMBL" id="JABEMB010000036">
    <property type="protein sequence ID" value="NNH05207.1"/>
    <property type="molecule type" value="Genomic_DNA"/>
</dbReference>
<accession>A0A7Y2M2X8</accession>
<evidence type="ECO:0000259" key="2">
    <source>
        <dbReference type="Pfam" id="PF00296"/>
    </source>
</evidence>
<dbReference type="Proteomes" id="UP000543598">
    <property type="component" value="Unassembled WGS sequence"/>
</dbReference>
<dbReference type="PANTHER" id="PTHR43244">
    <property type="match status" value="1"/>
</dbReference>
<keyword evidence="1" id="KW-0560">Oxidoreductase</keyword>
<organism evidence="3 4">
    <name type="scientific">Microbacterium ulmi</name>
    <dbReference type="NCBI Taxonomy" id="179095"/>
    <lineage>
        <taxon>Bacteria</taxon>
        <taxon>Bacillati</taxon>
        <taxon>Actinomycetota</taxon>
        <taxon>Actinomycetes</taxon>
        <taxon>Micrococcales</taxon>
        <taxon>Microbacteriaceae</taxon>
        <taxon>Microbacterium</taxon>
    </lineage>
</organism>
<reference evidence="3 4" key="1">
    <citation type="submission" date="2020-05" db="EMBL/GenBank/DDBJ databases">
        <title>MicrobeNet Type strains.</title>
        <authorList>
            <person name="Nicholson A.C."/>
        </authorList>
    </citation>
    <scope>NUCLEOTIDE SEQUENCE [LARGE SCALE GENOMIC DNA]</scope>
    <source>
        <strain evidence="3 4">JCM 14282</strain>
    </source>
</reference>
<sequence length="300" mass="32320">MDYGRELEFGVSIDPTAADLAASRRLALVADRAGLDYLAVQDHPYQPSHLEVWTLLTHLASITERIGVTPDVLDLQLRLPSLVAKSAASFAEIAPGRVALGVGGGATPHGVEALGGTPHAGADMVRYTEEALAVLRRALAGGAVRLDTPRHRIAGYQAGPVPRPPVPVWLGSQKPRMLAVTGRAADGWISPLNIYVAPHEVPERQEAIDRAAREAGRDPRDIRRIYNVIGAIGPYAGANGLLGDVGVWIDTLSDWAVDLGFDTFVFWPMTDAERQVEVFASEVVPGIRERVAQRRKEAGR</sequence>
<gene>
    <name evidence="3" type="ORF">HLA99_15275</name>
</gene>
<dbReference type="InterPro" id="IPR036661">
    <property type="entry name" value="Luciferase-like_sf"/>
</dbReference>
<name>A0A7Y2M2X8_9MICO</name>
<keyword evidence="4" id="KW-1185">Reference proteome</keyword>
<feature type="domain" description="Luciferase-like" evidence="2">
    <location>
        <begin position="16"/>
        <end position="229"/>
    </location>
</feature>
<dbReference type="SUPFAM" id="SSF51679">
    <property type="entry name" value="Bacterial luciferase-like"/>
    <property type="match status" value="1"/>
</dbReference>
<evidence type="ECO:0000256" key="1">
    <source>
        <dbReference type="ARBA" id="ARBA00023002"/>
    </source>
</evidence>
<evidence type="ECO:0000313" key="4">
    <source>
        <dbReference type="Proteomes" id="UP000543598"/>
    </source>
</evidence>
<dbReference type="Gene3D" id="3.20.20.30">
    <property type="entry name" value="Luciferase-like domain"/>
    <property type="match status" value="1"/>
</dbReference>
<dbReference type="GO" id="GO:0016705">
    <property type="term" value="F:oxidoreductase activity, acting on paired donors, with incorporation or reduction of molecular oxygen"/>
    <property type="evidence" value="ECO:0007669"/>
    <property type="project" value="InterPro"/>
</dbReference>
<proteinExistence type="predicted"/>
<comment type="caution">
    <text evidence="3">The sequence shown here is derived from an EMBL/GenBank/DDBJ whole genome shotgun (WGS) entry which is preliminary data.</text>
</comment>
<evidence type="ECO:0000313" key="3">
    <source>
        <dbReference type="EMBL" id="NNH05207.1"/>
    </source>
</evidence>
<dbReference type="AlphaFoldDB" id="A0A7Y2M2X8"/>
<dbReference type="InterPro" id="IPR050564">
    <property type="entry name" value="F420-G6PD/mer"/>
</dbReference>